<dbReference type="PANTHER" id="PTHR33398:SF1">
    <property type="entry name" value="SMALL RIBOSOMAL SUBUNIT PROTEIN BS20C"/>
    <property type="match status" value="1"/>
</dbReference>
<evidence type="ECO:0000256" key="2">
    <source>
        <dbReference type="ARBA" id="ARBA00022730"/>
    </source>
</evidence>
<keyword evidence="2" id="KW-0699">rRNA-binding</keyword>
<organism evidence="6">
    <name type="scientific">Gronococcus sybilensis</name>
    <dbReference type="NCBI Taxonomy" id="3028029"/>
    <lineage>
        <taxon>Eukaryota</taxon>
        <taxon>Rhodophyta</taxon>
        <taxon>Bangiophyceae</taxon>
        <taxon>Cavernulicolales</taxon>
        <taxon>Cavernulicolaceae</taxon>
        <taxon>Gronococcus</taxon>
    </lineage>
</organism>
<sequence>MANIKSAIKNIRVAERNRQQNNSYKSAIKTLSKKYYQSLKKFPAHDSVELQSQLSRVYSKIDKAVAKNVLPKNTAARKKSTLLRSYKKVVKSL</sequence>
<accession>A0A9Y1MX26</accession>
<dbReference type="Gene3D" id="1.20.58.110">
    <property type="entry name" value="Ribosomal protein S20"/>
    <property type="match status" value="1"/>
</dbReference>
<evidence type="ECO:0000256" key="4">
    <source>
        <dbReference type="ARBA" id="ARBA00022980"/>
    </source>
</evidence>
<dbReference type="NCBIfam" id="TIGR00029">
    <property type="entry name" value="S20"/>
    <property type="match status" value="1"/>
</dbReference>
<geneLocation type="plastid" evidence="6"/>
<protein>
    <submittedName>
        <fullName evidence="6">Ribosomal protein S20</fullName>
    </submittedName>
</protein>
<dbReference type="Pfam" id="PF01649">
    <property type="entry name" value="Ribosomal_S20p"/>
    <property type="match status" value="1"/>
</dbReference>
<evidence type="ECO:0000256" key="5">
    <source>
        <dbReference type="ARBA" id="ARBA00023274"/>
    </source>
</evidence>
<keyword evidence="5" id="KW-0687">Ribonucleoprotein</keyword>
<keyword evidence="3" id="KW-0694">RNA-binding</keyword>
<dbReference type="GO" id="GO:0003735">
    <property type="term" value="F:structural constituent of ribosome"/>
    <property type="evidence" value="ECO:0007669"/>
    <property type="project" value="InterPro"/>
</dbReference>
<evidence type="ECO:0000256" key="3">
    <source>
        <dbReference type="ARBA" id="ARBA00022884"/>
    </source>
</evidence>
<comment type="similarity">
    <text evidence="1">Belongs to the bacterial ribosomal protein bS20 family.</text>
</comment>
<dbReference type="InterPro" id="IPR002583">
    <property type="entry name" value="Ribosomal_bS20"/>
</dbReference>
<dbReference type="GO" id="GO:0015935">
    <property type="term" value="C:small ribosomal subunit"/>
    <property type="evidence" value="ECO:0007669"/>
    <property type="project" value="TreeGrafter"/>
</dbReference>
<proteinExistence type="inferred from homology"/>
<dbReference type="EMBL" id="OP616812">
    <property type="protein sequence ID" value="WDA99129.1"/>
    <property type="molecule type" value="Genomic_DNA"/>
</dbReference>
<name>A0A9Y1MX26_9RHOD</name>
<evidence type="ECO:0000313" key="6">
    <source>
        <dbReference type="EMBL" id="WDA99129.1"/>
    </source>
</evidence>
<dbReference type="GO" id="GO:0070181">
    <property type="term" value="F:small ribosomal subunit rRNA binding"/>
    <property type="evidence" value="ECO:0007669"/>
    <property type="project" value="TreeGrafter"/>
</dbReference>
<dbReference type="HAMAP" id="MF_00500">
    <property type="entry name" value="Ribosomal_bS20"/>
    <property type="match status" value="1"/>
</dbReference>
<dbReference type="SUPFAM" id="SSF46992">
    <property type="entry name" value="Ribosomal protein S20"/>
    <property type="match status" value="1"/>
</dbReference>
<evidence type="ECO:0000256" key="1">
    <source>
        <dbReference type="ARBA" id="ARBA00007634"/>
    </source>
</evidence>
<dbReference type="GO" id="GO:0006412">
    <property type="term" value="P:translation"/>
    <property type="evidence" value="ECO:0007669"/>
    <property type="project" value="InterPro"/>
</dbReference>
<keyword evidence="6" id="KW-0934">Plastid</keyword>
<keyword evidence="4 6" id="KW-0689">Ribosomal protein</keyword>
<dbReference type="GO" id="GO:0005829">
    <property type="term" value="C:cytosol"/>
    <property type="evidence" value="ECO:0007669"/>
    <property type="project" value="TreeGrafter"/>
</dbReference>
<reference evidence="6" key="1">
    <citation type="journal article" date="2023" name="J. Phycol.">
        <title>Revised classification of the Cyanidiophyceae based on plastid genome data with descriptions of the Cavernulicolales ord. nov. and Galdieriales ord. nov. (Rhodophyta).</title>
        <authorList>
            <person name="Park S.I."/>
            <person name="Cho C.H."/>
            <person name="Ciniglia C."/>
            <person name="Huang T.Y."/>
            <person name="Liu S.L."/>
            <person name="Bustamante D.E."/>
            <person name="Calderon M.S."/>
            <person name="Mansilla A."/>
            <person name="McDermott T."/>
            <person name="Andersen R.A."/>
            <person name="Yoon H.S."/>
        </authorList>
    </citation>
    <scope>NUCLEOTIDE SEQUENCE</scope>
</reference>
<dbReference type="InterPro" id="IPR036510">
    <property type="entry name" value="Ribosomal_bS20_sf"/>
</dbReference>
<dbReference type="PANTHER" id="PTHR33398">
    <property type="entry name" value="30S RIBOSOMAL PROTEIN S20"/>
    <property type="match status" value="1"/>
</dbReference>
<dbReference type="AlphaFoldDB" id="A0A9Y1MX26"/>
<gene>
    <name evidence="6" type="primary">rps20</name>
    <name evidence="6" type="ORF">GRSY_124</name>
</gene>